<keyword evidence="3" id="KW-1185">Reference proteome</keyword>
<gene>
    <name evidence="2" type="ORF">I5E68_02495</name>
</gene>
<sequence length="214" mass="23084">MKLLFVHGWGFDAGFWRPLAAQLREWEQVIEDRGYFGAPTGPDAQVEGPCIAVTHSLGTMRLLAAPPPGLVGLVAINGFARFTARPDKAGVPVRVVDRMIRRFAQSPASVLADFRRTCGCPEGEEAADPDTLDTPLLQADLLRLRDGDSPPCPVPLLAIHGGRDPLLPPAMREEAFAREDAQRIDVPEGGHLLPLEDPALCAQAVRGMIGTLAR</sequence>
<evidence type="ECO:0000259" key="1">
    <source>
        <dbReference type="Pfam" id="PF12697"/>
    </source>
</evidence>
<dbReference type="Pfam" id="PF12697">
    <property type="entry name" value="Abhydrolase_6"/>
    <property type="match status" value="1"/>
</dbReference>
<keyword evidence="2" id="KW-0378">Hydrolase</keyword>
<dbReference type="InterPro" id="IPR029058">
    <property type="entry name" value="AB_hydrolase_fold"/>
</dbReference>
<dbReference type="Gene3D" id="3.40.50.1820">
    <property type="entry name" value="alpha/beta hydrolase"/>
    <property type="match status" value="1"/>
</dbReference>
<organism evidence="2 3">
    <name type="scientific">Novosphingobium aureum</name>
    <dbReference type="NCBI Taxonomy" id="2792964"/>
    <lineage>
        <taxon>Bacteria</taxon>
        <taxon>Pseudomonadati</taxon>
        <taxon>Pseudomonadota</taxon>
        <taxon>Alphaproteobacteria</taxon>
        <taxon>Sphingomonadales</taxon>
        <taxon>Sphingomonadaceae</taxon>
        <taxon>Novosphingobium</taxon>
    </lineage>
</organism>
<feature type="domain" description="AB hydrolase-1" evidence="1">
    <location>
        <begin position="3"/>
        <end position="204"/>
    </location>
</feature>
<comment type="caution">
    <text evidence="2">The sequence shown here is derived from an EMBL/GenBank/DDBJ whole genome shotgun (WGS) entry which is preliminary data.</text>
</comment>
<dbReference type="AlphaFoldDB" id="A0A931MKB2"/>
<reference evidence="2" key="1">
    <citation type="submission" date="2020-11" db="EMBL/GenBank/DDBJ databases">
        <title>Novosphingobium aureum sp. nov., a marine bacterium isolated from sediment of a salt flat.</title>
        <authorList>
            <person name="Yoo Y."/>
            <person name="Kim J.-J."/>
        </authorList>
    </citation>
    <scope>NUCLEOTIDE SEQUENCE</scope>
    <source>
        <strain evidence="2">YJ-S2-02</strain>
    </source>
</reference>
<dbReference type="GO" id="GO:0016787">
    <property type="term" value="F:hydrolase activity"/>
    <property type="evidence" value="ECO:0007669"/>
    <property type="project" value="UniProtKB-KW"/>
</dbReference>
<evidence type="ECO:0000313" key="3">
    <source>
        <dbReference type="Proteomes" id="UP000617634"/>
    </source>
</evidence>
<proteinExistence type="predicted"/>
<accession>A0A931MKB2</accession>
<dbReference type="EMBL" id="JADZGI010000001">
    <property type="protein sequence ID" value="MBH0111821.1"/>
    <property type="molecule type" value="Genomic_DNA"/>
</dbReference>
<name>A0A931MKB2_9SPHN</name>
<dbReference type="InterPro" id="IPR000073">
    <property type="entry name" value="AB_hydrolase_1"/>
</dbReference>
<dbReference type="SUPFAM" id="SSF53474">
    <property type="entry name" value="alpha/beta-Hydrolases"/>
    <property type="match status" value="1"/>
</dbReference>
<evidence type="ECO:0000313" key="2">
    <source>
        <dbReference type="EMBL" id="MBH0111821.1"/>
    </source>
</evidence>
<dbReference type="RefSeq" id="WP_197160449.1">
    <property type="nucleotide sequence ID" value="NZ_JADZGI010000001.1"/>
</dbReference>
<dbReference type="Proteomes" id="UP000617634">
    <property type="component" value="Unassembled WGS sequence"/>
</dbReference>
<protein>
    <submittedName>
        <fullName evidence="2">Alpha/beta fold hydrolase</fullName>
    </submittedName>
</protein>